<comment type="caution">
    <text evidence="1">The sequence shown here is derived from an EMBL/GenBank/DDBJ whole genome shotgun (WGS) entry which is preliminary data.</text>
</comment>
<dbReference type="AlphaFoldDB" id="A0AAW0LV12"/>
<gene>
    <name evidence="1" type="ORF">CFP56_032828</name>
</gene>
<organism evidence="1 2">
    <name type="scientific">Quercus suber</name>
    <name type="common">Cork oak</name>
    <dbReference type="NCBI Taxonomy" id="58331"/>
    <lineage>
        <taxon>Eukaryota</taxon>
        <taxon>Viridiplantae</taxon>
        <taxon>Streptophyta</taxon>
        <taxon>Embryophyta</taxon>
        <taxon>Tracheophyta</taxon>
        <taxon>Spermatophyta</taxon>
        <taxon>Magnoliopsida</taxon>
        <taxon>eudicotyledons</taxon>
        <taxon>Gunneridae</taxon>
        <taxon>Pentapetalae</taxon>
        <taxon>rosids</taxon>
        <taxon>fabids</taxon>
        <taxon>Fagales</taxon>
        <taxon>Fagaceae</taxon>
        <taxon>Quercus</taxon>
    </lineage>
</organism>
<proteinExistence type="predicted"/>
<evidence type="ECO:0000313" key="1">
    <source>
        <dbReference type="EMBL" id="KAK7854286.1"/>
    </source>
</evidence>
<keyword evidence="2" id="KW-1185">Reference proteome</keyword>
<reference evidence="1 2" key="1">
    <citation type="journal article" date="2018" name="Sci. Data">
        <title>The draft genome sequence of cork oak.</title>
        <authorList>
            <person name="Ramos A.M."/>
            <person name="Usie A."/>
            <person name="Barbosa P."/>
            <person name="Barros P.M."/>
            <person name="Capote T."/>
            <person name="Chaves I."/>
            <person name="Simoes F."/>
            <person name="Abreu I."/>
            <person name="Carrasquinho I."/>
            <person name="Faro C."/>
            <person name="Guimaraes J.B."/>
            <person name="Mendonca D."/>
            <person name="Nobrega F."/>
            <person name="Rodrigues L."/>
            <person name="Saibo N.J.M."/>
            <person name="Varela M.C."/>
            <person name="Egas C."/>
            <person name="Matos J."/>
            <person name="Miguel C.M."/>
            <person name="Oliveira M.M."/>
            <person name="Ricardo C.P."/>
            <person name="Goncalves S."/>
        </authorList>
    </citation>
    <scope>NUCLEOTIDE SEQUENCE [LARGE SCALE GENOMIC DNA]</scope>
    <source>
        <strain evidence="2">cv. HL8</strain>
    </source>
</reference>
<evidence type="ECO:0000313" key="2">
    <source>
        <dbReference type="Proteomes" id="UP000237347"/>
    </source>
</evidence>
<dbReference type="Proteomes" id="UP000237347">
    <property type="component" value="Unassembled WGS sequence"/>
</dbReference>
<sequence length="45" mass="5308">MNGCFGCWEQVRIALLELKASTFNYANEYYFPHWDSGNKKNDCNE</sequence>
<accession>A0AAW0LV12</accession>
<name>A0AAW0LV12_QUESU</name>
<dbReference type="EMBL" id="PKMF04000057">
    <property type="protein sequence ID" value="KAK7854286.1"/>
    <property type="molecule type" value="Genomic_DNA"/>
</dbReference>
<protein>
    <submittedName>
        <fullName evidence="1">Uncharacterized protein</fullName>
    </submittedName>
</protein>